<dbReference type="EMBL" id="AYKW01000045">
    <property type="protein sequence ID" value="PIL25615.1"/>
    <property type="molecule type" value="Genomic_DNA"/>
</dbReference>
<keyword evidence="1" id="KW-0812">Transmembrane</keyword>
<reference evidence="2 3" key="1">
    <citation type="journal article" date="2015" name="Sci. Rep.">
        <title>Chromosome-level genome map provides insights into diverse defense mechanisms in the medicinal fungus Ganoderma sinense.</title>
        <authorList>
            <person name="Zhu Y."/>
            <person name="Xu J."/>
            <person name="Sun C."/>
            <person name="Zhou S."/>
            <person name="Xu H."/>
            <person name="Nelson D.R."/>
            <person name="Qian J."/>
            <person name="Song J."/>
            <person name="Luo H."/>
            <person name="Xiang L."/>
            <person name="Li Y."/>
            <person name="Xu Z."/>
            <person name="Ji A."/>
            <person name="Wang L."/>
            <person name="Lu S."/>
            <person name="Hayward A."/>
            <person name="Sun W."/>
            <person name="Li X."/>
            <person name="Schwartz D.C."/>
            <person name="Wang Y."/>
            <person name="Chen S."/>
        </authorList>
    </citation>
    <scope>NUCLEOTIDE SEQUENCE [LARGE SCALE GENOMIC DNA]</scope>
    <source>
        <strain evidence="2 3">ZZ0214-1</strain>
    </source>
</reference>
<keyword evidence="3" id="KW-1185">Reference proteome</keyword>
<name>A0A2G8RVS5_9APHY</name>
<feature type="transmembrane region" description="Helical" evidence="1">
    <location>
        <begin position="189"/>
        <end position="211"/>
    </location>
</feature>
<keyword evidence="1" id="KW-1133">Transmembrane helix</keyword>
<gene>
    <name evidence="2" type="ORF">GSI_11364</name>
</gene>
<keyword evidence="1" id="KW-0472">Membrane</keyword>
<comment type="caution">
    <text evidence="2">The sequence shown here is derived from an EMBL/GenBank/DDBJ whole genome shotgun (WGS) entry which is preliminary data.</text>
</comment>
<dbReference type="AlphaFoldDB" id="A0A2G8RVS5"/>
<accession>A0A2G8RVS5</accession>
<evidence type="ECO:0000313" key="2">
    <source>
        <dbReference type="EMBL" id="PIL25615.1"/>
    </source>
</evidence>
<dbReference type="OrthoDB" id="3049275at2759"/>
<evidence type="ECO:0000256" key="1">
    <source>
        <dbReference type="SAM" id="Phobius"/>
    </source>
</evidence>
<organism evidence="2 3">
    <name type="scientific">Ganoderma sinense ZZ0214-1</name>
    <dbReference type="NCBI Taxonomy" id="1077348"/>
    <lineage>
        <taxon>Eukaryota</taxon>
        <taxon>Fungi</taxon>
        <taxon>Dikarya</taxon>
        <taxon>Basidiomycota</taxon>
        <taxon>Agaricomycotina</taxon>
        <taxon>Agaricomycetes</taxon>
        <taxon>Polyporales</taxon>
        <taxon>Polyporaceae</taxon>
        <taxon>Ganoderma</taxon>
    </lineage>
</organism>
<evidence type="ECO:0000313" key="3">
    <source>
        <dbReference type="Proteomes" id="UP000230002"/>
    </source>
</evidence>
<protein>
    <submittedName>
        <fullName evidence="2">Uncharacterized protein</fullName>
    </submittedName>
</protein>
<dbReference type="Proteomes" id="UP000230002">
    <property type="component" value="Unassembled WGS sequence"/>
</dbReference>
<feature type="transmembrane region" description="Helical" evidence="1">
    <location>
        <begin position="96"/>
        <end position="121"/>
    </location>
</feature>
<sequence>MGLIYPDNPKRMVRVHQLVDSVTNLQADLKGVAKQMDAENARYRPAIDALLKAHGMATADEVINAAAAKLTPDEQKVFETLIKTNQSTKSGFDTTYFIAGLLMAPASVVLTGKMVISIAQWGSRMVNVANLANFITASEGGEAAAAEALLGSEAEEAAEALDGVSEAAEAAEVAADVAEAASIVGSLSAFLDVLAGVGLVVGLIAGALQIFEGAEQKKKLVNAIHRLQPARLTTALFDRMGASILDQLTNLGLYFDASPGGAEPDARIAAKASFRFRFHLSSYSGSGVSANEGRRPDVQYAAKIIAEISADNSKIDVGALESELEVQDRKASNFYGGADLSHDAVVAETSKA</sequence>
<proteinExistence type="predicted"/>